<proteinExistence type="predicted"/>
<sequence length="165" mass="17486">MGTAEPDLLPGYAEWLARITATVDAVSYTCGVRLGDRAAGDAVAARVAVGLVSRPTVFRHWGLPYSGRIAKLAEDAIADVRAGRLVGGSTWGSFRQALVTVPPDHQSTLVLACVEGYDADQLAMTWRCDVATARDRRTRTLTHMKELAAAHGAAGDVGPEEGWGP</sequence>
<protein>
    <submittedName>
        <fullName evidence="1">Uncharacterized protein</fullName>
    </submittedName>
</protein>
<evidence type="ECO:0000313" key="1">
    <source>
        <dbReference type="EMBL" id="GAA4804619.1"/>
    </source>
</evidence>
<evidence type="ECO:0000313" key="2">
    <source>
        <dbReference type="Proteomes" id="UP001500928"/>
    </source>
</evidence>
<dbReference type="Proteomes" id="UP001500928">
    <property type="component" value="Unassembled WGS sequence"/>
</dbReference>
<dbReference type="InterPro" id="IPR036388">
    <property type="entry name" value="WH-like_DNA-bd_sf"/>
</dbReference>
<gene>
    <name evidence="1" type="ORF">GCM10023200_47480</name>
</gene>
<accession>A0ABP9C6L8</accession>
<reference evidence="2" key="1">
    <citation type="journal article" date="2019" name="Int. J. Syst. Evol. Microbiol.">
        <title>The Global Catalogue of Microorganisms (GCM) 10K type strain sequencing project: providing services to taxonomists for standard genome sequencing and annotation.</title>
        <authorList>
            <consortium name="The Broad Institute Genomics Platform"/>
            <consortium name="The Broad Institute Genome Sequencing Center for Infectious Disease"/>
            <person name="Wu L."/>
            <person name="Ma J."/>
        </authorList>
    </citation>
    <scope>NUCLEOTIDE SEQUENCE [LARGE SCALE GENOMIC DNA]</scope>
    <source>
        <strain evidence="2">JCM 17979</strain>
    </source>
</reference>
<dbReference type="Gene3D" id="1.10.10.10">
    <property type="entry name" value="Winged helix-like DNA-binding domain superfamily/Winged helix DNA-binding domain"/>
    <property type="match status" value="1"/>
</dbReference>
<keyword evidence="2" id="KW-1185">Reference proteome</keyword>
<dbReference type="EMBL" id="BAABHO010000048">
    <property type="protein sequence ID" value="GAA4804619.1"/>
    <property type="molecule type" value="Genomic_DNA"/>
</dbReference>
<organism evidence="1 2">
    <name type="scientific">Actinomycetospora chlora</name>
    <dbReference type="NCBI Taxonomy" id="663608"/>
    <lineage>
        <taxon>Bacteria</taxon>
        <taxon>Bacillati</taxon>
        <taxon>Actinomycetota</taxon>
        <taxon>Actinomycetes</taxon>
        <taxon>Pseudonocardiales</taxon>
        <taxon>Pseudonocardiaceae</taxon>
        <taxon>Actinomycetospora</taxon>
    </lineage>
</organism>
<comment type="caution">
    <text evidence="1">The sequence shown here is derived from an EMBL/GenBank/DDBJ whole genome shotgun (WGS) entry which is preliminary data.</text>
</comment>
<name>A0ABP9C6L8_9PSEU</name>
<dbReference type="RefSeq" id="WP_345421418.1">
    <property type="nucleotide sequence ID" value="NZ_BAABHO010000048.1"/>
</dbReference>